<dbReference type="Pfam" id="PF08450">
    <property type="entry name" value="SGL"/>
    <property type="match status" value="1"/>
</dbReference>
<evidence type="ECO:0000259" key="2">
    <source>
        <dbReference type="Pfam" id="PF08450"/>
    </source>
</evidence>
<dbReference type="PANTHER" id="PTHR47572:SF5">
    <property type="entry name" value="BLR2277 PROTEIN"/>
    <property type="match status" value="1"/>
</dbReference>
<dbReference type="SUPFAM" id="SSF63829">
    <property type="entry name" value="Calcium-dependent phosphotriesterase"/>
    <property type="match status" value="1"/>
</dbReference>
<dbReference type="InterPro" id="IPR013658">
    <property type="entry name" value="SGL"/>
</dbReference>
<reference evidence="4" key="1">
    <citation type="submission" date="2021-11" db="EMBL/GenBank/DDBJ databases">
        <title>Cultivation dependent microbiological survey of springs from the worlds oldest radium mine currently devoted to the extraction of radon-saturated water.</title>
        <authorList>
            <person name="Kapinusova G."/>
            <person name="Smrhova T."/>
            <person name="Strejcek M."/>
            <person name="Suman J."/>
            <person name="Jani K."/>
            <person name="Pajer P."/>
            <person name="Uhlik O."/>
        </authorList>
    </citation>
    <scope>NUCLEOTIDE SEQUENCE [LARGE SCALE GENOMIC DNA]</scope>
    <source>
        <strain evidence="4">J379</strain>
    </source>
</reference>
<dbReference type="RefSeq" id="WP_353866198.1">
    <property type="nucleotide sequence ID" value="NZ_CP088295.1"/>
</dbReference>
<sequence length="307" mass="31397">MGWGRTAWRAAVGTIVLLACAPAAHAATSLPSCPQTGAKRTLVRESGQLESAAFDAAGRLVYTNIARRQLRGLDAPGAPTRAIAVGIDGPGGLALEPGGTMLVGAGSGAGAVFAPRFGFARLLRVDLATGEKSVYARGLSMANGVVRAADGTVYASDDLALSLDRITPDGKVQRGWYRTTDTNGLALSADGRTLFANRSFGSTRVMAIDTATGASRTYARPPGSLSWALFDDLDIDAAGRLYVAVYLAGEVWRIETDGSMCALARGLVAPAGITVGASGAGFSARSVFVTTHAGSLVEIPDAVPPAA</sequence>
<dbReference type="InterPro" id="IPR011042">
    <property type="entry name" value="6-blade_b-propeller_TolB-like"/>
</dbReference>
<dbReference type="InterPro" id="IPR051262">
    <property type="entry name" value="SMP-30/CGR1_Lactonase"/>
</dbReference>
<protein>
    <submittedName>
        <fullName evidence="3">SMP-30/gluconolactonase/LRE family protein</fullName>
    </submittedName>
</protein>
<feature type="signal peptide" evidence="1">
    <location>
        <begin position="1"/>
        <end position="26"/>
    </location>
</feature>
<organism evidence="3 4">
    <name type="scientific">Svornostia abyssi</name>
    <dbReference type="NCBI Taxonomy" id="2898438"/>
    <lineage>
        <taxon>Bacteria</taxon>
        <taxon>Bacillati</taxon>
        <taxon>Actinomycetota</taxon>
        <taxon>Thermoleophilia</taxon>
        <taxon>Solirubrobacterales</taxon>
        <taxon>Baekduiaceae</taxon>
        <taxon>Svornostia</taxon>
    </lineage>
</organism>
<keyword evidence="1" id="KW-0732">Signal</keyword>
<name>A0ABY5PMA3_9ACTN</name>
<dbReference type="PANTHER" id="PTHR47572">
    <property type="entry name" value="LIPOPROTEIN-RELATED"/>
    <property type="match status" value="1"/>
</dbReference>
<gene>
    <name evidence="3" type="ORF">LRS13_09620</name>
</gene>
<proteinExistence type="predicted"/>
<evidence type="ECO:0000313" key="4">
    <source>
        <dbReference type="Proteomes" id="UP001058860"/>
    </source>
</evidence>
<feature type="domain" description="SMP-30/Gluconolactonase/LRE-like region" evidence="2">
    <location>
        <begin position="53"/>
        <end position="262"/>
    </location>
</feature>
<dbReference type="Proteomes" id="UP001058860">
    <property type="component" value="Chromosome"/>
</dbReference>
<dbReference type="PROSITE" id="PS51257">
    <property type="entry name" value="PROKAR_LIPOPROTEIN"/>
    <property type="match status" value="1"/>
</dbReference>
<evidence type="ECO:0000256" key="1">
    <source>
        <dbReference type="SAM" id="SignalP"/>
    </source>
</evidence>
<feature type="chain" id="PRO_5046054219" evidence="1">
    <location>
        <begin position="27"/>
        <end position="307"/>
    </location>
</feature>
<dbReference type="Gene3D" id="2.120.10.30">
    <property type="entry name" value="TolB, C-terminal domain"/>
    <property type="match status" value="1"/>
</dbReference>
<accession>A0ABY5PMA3</accession>
<evidence type="ECO:0000313" key="3">
    <source>
        <dbReference type="EMBL" id="UUY05756.1"/>
    </source>
</evidence>
<dbReference type="EMBL" id="CP088295">
    <property type="protein sequence ID" value="UUY05756.1"/>
    <property type="molecule type" value="Genomic_DNA"/>
</dbReference>
<keyword evidence="4" id="KW-1185">Reference proteome</keyword>